<sequence>MVTTPRHTWPSPLPRSLAYPAVPAGLLLRGAARRYTNRIALRHGDTQLSYIELWRRACAFGHALQQRGVGAGDTVALHMPNCAEFAVAYYGTLLAGATFSPTNPLLPTEQLRTQLDDCAAKVVVTHELGADTLASLGDAAAQRVVVHVGADPRAHAIPFPDFQGDPVDAPPIVALDLDTALAHISYTGGTTGRSKGVRLRHANVVANVLQFACWNHGAVPVVDDAGDVVLDQIGGAEDWPIRLGTGVVINLTPWFHAMGCVGSLTVPLLAGVTIVLHDRFRADTYLADADRHRVTSISGAPALFAALLESPELHRRDLSSVWSLSSGAGPLPPQHIEALTRRFPHATLCEGYGLTEATMGVTLNPTARSSVRKPGTVGLPCFDTEIKLVDPDTGTLCAPGQPGEVWVRGPQVMAGYHKRDDETRETLREGWLRTGDIGTVDPEGYLAIVDRVKDMLIYKGYNVYPRELEELLLAQSGVRAAAVIGRPDATVGEVPVALVVPAGPALDTETVLREVNAQLLPYKRLREIHLIDHIPVSAAGKILKRELRQHLLTL</sequence>
<comment type="similarity">
    <text evidence="1">Belongs to the ATP-dependent AMP-binding enzyme family.</text>
</comment>
<keyword evidence="6" id="KW-1185">Reference proteome</keyword>
<name>A0A848KEH9_9NOCA</name>
<dbReference type="Pfam" id="PF00501">
    <property type="entry name" value="AMP-binding"/>
    <property type="match status" value="1"/>
</dbReference>
<comment type="caution">
    <text evidence="5">The sequence shown here is derived from an EMBL/GenBank/DDBJ whole genome shotgun (WGS) entry which is preliminary data.</text>
</comment>
<dbReference type="SUPFAM" id="SSF56801">
    <property type="entry name" value="Acetyl-CoA synthetase-like"/>
    <property type="match status" value="1"/>
</dbReference>
<proteinExistence type="inferred from homology"/>
<protein>
    <submittedName>
        <fullName evidence="5">Long-chain fatty acid--CoA ligase</fullName>
    </submittedName>
</protein>
<evidence type="ECO:0000313" key="5">
    <source>
        <dbReference type="EMBL" id="NMN96709.1"/>
    </source>
</evidence>
<organism evidence="5 6">
    <name type="scientific">Antrihabitans stalactiti</name>
    <dbReference type="NCBI Taxonomy" id="2584121"/>
    <lineage>
        <taxon>Bacteria</taxon>
        <taxon>Bacillati</taxon>
        <taxon>Actinomycetota</taxon>
        <taxon>Actinomycetes</taxon>
        <taxon>Mycobacteriales</taxon>
        <taxon>Nocardiaceae</taxon>
        <taxon>Antrihabitans</taxon>
    </lineage>
</organism>
<dbReference type="EMBL" id="VCQU01000005">
    <property type="protein sequence ID" value="NMN96709.1"/>
    <property type="molecule type" value="Genomic_DNA"/>
</dbReference>
<evidence type="ECO:0000256" key="1">
    <source>
        <dbReference type="ARBA" id="ARBA00006432"/>
    </source>
</evidence>
<dbReference type="GO" id="GO:0016405">
    <property type="term" value="F:CoA-ligase activity"/>
    <property type="evidence" value="ECO:0007669"/>
    <property type="project" value="TreeGrafter"/>
</dbReference>
<dbReference type="PANTHER" id="PTHR24096:SF149">
    <property type="entry name" value="AMP-BINDING DOMAIN-CONTAINING PROTEIN-RELATED"/>
    <property type="match status" value="1"/>
</dbReference>
<feature type="domain" description="AMP-binding enzyme C-terminal" evidence="4">
    <location>
        <begin position="467"/>
        <end position="541"/>
    </location>
</feature>
<evidence type="ECO:0000256" key="2">
    <source>
        <dbReference type="ARBA" id="ARBA00022598"/>
    </source>
</evidence>
<dbReference type="RefSeq" id="WP_169588883.1">
    <property type="nucleotide sequence ID" value="NZ_VCQU01000005.1"/>
</dbReference>
<dbReference type="InterPro" id="IPR020845">
    <property type="entry name" value="AMP-binding_CS"/>
</dbReference>
<evidence type="ECO:0000313" key="6">
    <source>
        <dbReference type="Proteomes" id="UP000535543"/>
    </source>
</evidence>
<dbReference type="Gene3D" id="3.30.300.30">
    <property type="match status" value="1"/>
</dbReference>
<dbReference type="Pfam" id="PF13193">
    <property type="entry name" value="AMP-binding_C"/>
    <property type="match status" value="1"/>
</dbReference>
<feature type="domain" description="AMP-dependent synthetase/ligase" evidence="3">
    <location>
        <begin position="31"/>
        <end position="417"/>
    </location>
</feature>
<dbReference type="Proteomes" id="UP000535543">
    <property type="component" value="Unassembled WGS sequence"/>
</dbReference>
<dbReference type="InterPro" id="IPR025110">
    <property type="entry name" value="AMP-bd_C"/>
</dbReference>
<dbReference type="InterPro" id="IPR045851">
    <property type="entry name" value="AMP-bd_C_sf"/>
</dbReference>
<dbReference type="AlphaFoldDB" id="A0A848KEH9"/>
<reference evidence="5 6" key="2">
    <citation type="submission" date="2020-06" db="EMBL/GenBank/DDBJ databases">
        <title>Antribacter stalactiti gen. nov., sp. nov., a new member of the family Nacardiaceae isolated from a cave.</title>
        <authorList>
            <person name="Kim I.S."/>
        </authorList>
    </citation>
    <scope>NUCLEOTIDE SEQUENCE [LARGE SCALE GENOMIC DNA]</scope>
    <source>
        <strain evidence="5 6">YC2-7</strain>
    </source>
</reference>
<reference evidence="5 6" key="1">
    <citation type="submission" date="2019-05" db="EMBL/GenBank/DDBJ databases">
        <authorList>
            <person name="Lee S.D."/>
        </authorList>
    </citation>
    <scope>NUCLEOTIDE SEQUENCE [LARGE SCALE GENOMIC DNA]</scope>
    <source>
        <strain evidence="5 6">YC2-7</strain>
    </source>
</reference>
<dbReference type="PROSITE" id="PS00455">
    <property type="entry name" value="AMP_BINDING"/>
    <property type="match status" value="1"/>
</dbReference>
<evidence type="ECO:0000259" key="3">
    <source>
        <dbReference type="Pfam" id="PF00501"/>
    </source>
</evidence>
<keyword evidence="2 5" id="KW-0436">Ligase</keyword>
<dbReference type="InterPro" id="IPR000873">
    <property type="entry name" value="AMP-dep_synth/lig_dom"/>
</dbReference>
<gene>
    <name evidence="5" type="ORF">FGL95_16855</name>
</gene>
<dbReference type="PANTHER" id="PTHR24096">
    <property type="entry name" value="LONG-CHAIN-FATTY-ACID--COA LIGASE"/>
    <property type="match status" value="1"/>
</dbReference>
<dbReference type="Gene3D" id="3.40.50.12780">
    <property type="entry name" value="N-terminal domain of ligase-like"/>
    <property type="match status" value="1"/>
</dbReference>
<accession>A0A848KEH9</accession>
<evidence type="ECO:0000259" key="4">
    <source>
        <dbReference type="Pfam" id="PF13193"/>
    </source>
</evidence>
<dbReference type="InterPro" id="IPR042099">
    <property type="entry name" value="ANL_N_sf"/>
</dbReference>